<proteinExistence type="predicted"/>
<dbReference type="PANTHER" id="PTHR23150:SF19">
    <property type="entry name" value="FORMYLGLYCINE-GENERATING ENZYME"/>
    <property type="match status" value="1"/>
</dbReference>
<dbReference type="PANTHER" id="PTHR23150">
    <property type="entry name" value="SULFATASE MODIFYING FACTOR 1, 2"/>
    <property type="match status" value="1"/>
</dbReference>
<dbReference type="InterPro" id="IPR005532">
    <property type="entry name" value="SUMF_dom"/>
</dbReference>
<feature type="domain" description="Sulfatase-modifying factor enzyme-like" evidence="1">
    <location>
        <begin position="46"/>
        <end position="327"/>
    </location>
</feature>
<evidence type="ECO:0000313" key="2">
    <source>
        <dbReference type="EMBL" id="SUZ72723.1"/>
    </source>
</evidence>
<sequence>MSKIYQTIIFGLAISIIILSCNKDDNENLSQENNTTLPNSIIFKNIPSGTFLMGGTTIHNDAPIVSVTLSAFQISKKEITNNEYIDFLNSAYSNNWLTISSKQVNDPCGSYTENMVIGKGNAPNAGEVFLQLGESGGCTSNGEEEHINNKSWISFNTSNNTFELLDASKADWPVNWIKWYGAYAFVQYYNVSLPTEAQWEYSARGGQQLKYPTDDGTLSLSKANYNGETPGIYNPDGHSFAVGSYNPNPYGLFDMGGNVWEWCQDYYSNSFYSDNVIDPINTIAGINSKRVRRGGSWNYHSATLLTYARASDFENRGNNHFGFRIVKN</sequence>
<dbReference type="InterPro" id="IPR051043">
    <property type="entry name" value="Sulfatase_Mod_Factor_Kinase"/>
</dbReference>
<dbReference type="Gene3D" id="3.90.1580.10">
    <property type="entry name" value="paralog of FGE (formylglycine-generating enzyme)"/>
    <property type="match status" value="1"/>
</dbReference>
<organism evidence="2">
    <name type="scientific">marine metagenome</name>
    <dbReference type="NCBI Taxonomy" id="408172"/>
    <lineage>
        <taxon>unclassified sequences</taxon>
        <taxon>metagenomes</taxon>
        <taxon>ecological metagenomes</taxon>
    </lineage>
</organism>
<dbReference type="SUPFAM" id="SSF56436">
    <property type="entry name" value="C-type lectin-like"/>
    <property type="match status" value="1"/>
</dbReference>
<dbReference type="InterPro" id="IPR016187">
    <property type="entry name" value="CTDL_fold"/>
</dbReference>
<name>A0A381Q521_9ZZZZ</name>
<gene>
    <name evidence="2" type="ORF">METZ01_LOCUS25577</name>
</gene>
<dbReference type="GO" id="GO:0120147">
    <property type="term" value="F:formylglycine-generating oxidase activity"/>
    <property type="evidence" value="ECO:0007669"/>
    <property type="project" value="TreeGrafter"/>
</dbReference>
<dbReference type="AlphaFoldDB" id="A0A381Q521"/>
<dbReference type="PROSITE" id="PS51257">
    <property type="entry name" value="PROKAR_LIPOPROTEIN"/>
    <property type="match status" value="1"/>
</dbReference>
<dbReference type="InterPro" id="IPR042095">
    <property type="entry name" value="SUMF_sf"/>
</dbReference>
<dbReference type="Pfam" id="PF03781">
    <property type="entry name" value="FGE-sulfatase"/>
    <property type="match status" value="1"/>
</dbReference>
<dbReference type="EMBL" id="UINC01001156">
    <property type="protein sequence ID" value="SUZ72723.1"/>
    <property type="molecule type" value="Genomic_DNA"/>
</dbReference>
<protein>
    <recommendedName>
        <fullName evidence="1">Sulfatase-modifying factor enzyme-like domain-containing protein</fullName>
    </recommendedName>
</protein>
<reference evidence="2" key="1">
    <citation type="submission" date="2018-05" db="EMBL/GenBank/DDBJ databases">
        <authorList>
            <person name="Lanie J.A."/>
            <person name="Ng W.-L."/>
            <person name="Kazmierczak K.M."/>
            <person name="Andrzejewski T.M."/>
            <person name="Davidsen T.M."/>
            <person name="Wayne K.J."/>
            <person name="Tettelin H."/>
            <person name="Glass J.I."/>
            <person name="Rusch D."/>
            <person name="Podicherti R."/>
            <person name="Tsui H.-C.T."/>
            <person name="Winkler M.E."/>
        </authorList>
    </citation>
    <scope>NUCLEOTIDE SEQUENCE</scope>
</reference>
<evidence type="ECO:0000259" key="1">
    <source>
        <dbReference type="Pfam" id="PF03781"/>
    </source>
</evidence>
<accession>A0A381Q521</accession>